<name>A0A9D2ML56_9FIRM</name>
<dbReference type="InterPro" id="IPR006058">
    <property type="entry name" value="2Fe2S_fd_BS"/>
</dbReference>
<organism evidence="1 2">
    <name type="scientific">Candidatus Flavonifractor intestinigallinarum</name>
    <dbReference type="NCBI Taxonomy" id="2838586"/>
    <lineage>
        <taxon>Bacteria</taxon>
        <taxon>Bacillati</taxon>
        <taxon>Bacillota</taxon>
        <taxon>Clostridia</taxon>
        <taxon>Eubacteriales</taxon>
        <taxon>Oscillospiraceae</taxon>
        <taxon>Flavonifractor</taxon>
    </lineage>
</organism>
<dbReference type="EMBL" id="DWXO01000046">
    <property type="protein sequence ID" value="HJB80182.1"/>
    <property type="molecule type" value="Genomic_DNA"/>
</dbReference>
<reference evidence="1" key="1">
    <citation type="journal article" date="2021" name="PeerJ">
        <title>Extensive microbial diversity within the chicken gut microbiome revealed by metagenomics and culture.</title>
        <authorList>
            <person name="Gilroy R."/>
            <person name="Ravi A."/>
            <person name="Getino M."/>
            <person name="Pursley I."/>
            <person name="Horton D.L."/>
            <person name="Alikhan N.F."/>
            <person name="Baker D."/>
            <person name="Gharbi K."/>
            <person name="Hall N."/>
            <person name="Watson M."/>
            <person name="Adriaenssens E.M."/>
            <person name="Foster-Nyarko E."/>
            <person name="Jarju S."/>
            <person name="Secka A."/>
            <person name="Antonio M."/>
            <person name="Oren A."/>
            <person name="Chaudhuri R.R."/>
            <person name="La Ragione R."/>
            <person name="Hildebrand F."/>
            <person name="Pallen M.J."/>
        </authorList>
    </citation>
    <scope>NUCLEOTIDE SEQUENCE</scope>
    <source>
        <strain evidence="1">CHK192-8294</strain>
    </source>
</reference>
<evidence type="ECO:0000313" key="1">
    <source>
        <dbReference type="EMBL" id="HJB80182.1"/>
    </source>
</evidence>
<dbReference type="SUPFAM" id="SSF56507">
    <property type="entry name" value="Methionine synthase activation domain-like"/>
    <property type="match status" value="1"/>
</dbReference>
<dbReference type="AlphaFoldDB" id="A0A9D2ML56"/>
<accession>A0A9D2ML56</accession>
<comment type="caution">
    <text evidence="1">The sequence shown here is derived from an EMBL/GenBank/DDBJ whole genome shotgun (WGS) entry which is preliminary data.</text>
</comment>
<sequence>MIHTPRSEALRYLGYRGAQPDEATAALLEERIQAVEGAADPRWTSVEVPLTLRPGGVELGDWSINSEKLRAHLEGCTAALLFGATLGVGVDRLIARSAAGQVTRAAMDQAVAAALIEAVCDDACDQLARRYSGWYLRPRFSPGYGDFPLTAQPELLRRLDGPRKIGLTATDTCLLAPIKSVTAVIGLAKTPGKCHAGGCATCSKVNCTFRRDAK</sequence>
<dbReference type="PROSITE" id="PS00197">
    <property type="entry name" value="2FE2S_FER_1"/>
    <property type="match status" value="1"/>
</dbReference>
<dbReference type="Proteomes" id="UP000823921">
    <property type="component" value="Unassembled WGS sequence"/>
</dbReference>
<reference evidence="1" key="2">
    <citation type="submission" date="2021-04" db="EMBL/GenBank/DDBJ databases">
        <authorList>
            <person name="Gilroy R."/>
        </authorList>
    </citation>
    <scope>NUCLEOTIDE SEQUENCE</scope>
    <source>
        <strain evidence="1">CHK192-8294</strain>
    </source>
</reference>
<evidence type="ECO:0000313" key="2">
    <source>
        <dbReference type="Proteomes" id="UP000823921"/>
    </source>
</evidence>
<dbReference type="InterPro" id="IPR037010">
    <property type="entry name" value="VitB12-dep_Met_synth_activ_sf"/>
</dbReference>
<dbReference type="GO" id="GO:0008705">
    <property type="term" value="F:methionine synthase activity"/>
    <property type="evidence" value="ECO:0007669"/>
    <property type="project" value="InterPro"/>
</dbReference>
<gene>
    <name evidence="1" type="ORF">H9712_04305</name>
</gene>
<dbReference type="Gene3D" id="3.40.109.40">
    <property type="match status" value="1"/>
</dbReference>
<proteinExistence type="predicted"/>
<protein>
    <submittedName>
        <fullName evidence="1">Vitamin B12 dependent methionine synthase activation subunit</fullName>
    </submittedName>
</protein>
<dbReference type="GO" id="GO:0051537">
    <property type="term" value="F:2 iron, 2 sulfur cluster binding"/>
    <property type="evidence" value="ECO:0007669"/>
    <property type="project" value="InterPro"/>
</dbReference>